<evidence type="ECO:0000256" key="1">
    <source>
        <dbReference type="ARBA" id="ARBA00010879"/>
    </source>
</evidence>
<reference evidence="5 6" key="1">
    <citation type="submission" date="2024-05" db="EMBL/GenBank/DDBJ databases">
        <title>Genome sequencing and assembly of Indian major carp, Cirrhinus mrigala (Hamilton, 1822).</title>
        <authorList>
            <person name="Mohindra V."/>
            <person name="Chowdhury L.M."/>
            <person name="Lal K."/>
            <person name="Jena J.K."/>
        </authorList>
    </citation>
    <scope>NUCLEOTIDE SEQUENCE [LARGE SCALE GENOMIC DNA]</scope>
    <source>
        <strain evidence="5">CM1030</strain>
        <tissue evidence="5">Blood</tissue>
    </source>
</reference>
<accession>A0ABD0NAF5</accession>
<dbReference type="InterPro" id="IPR041577">
    <property type="entry name" value="RT_RNaseH_2"/>
</dbReference>
<dbReference type="InterPro" id="IPR043128">
    <property type="entry name" value="Rev_trsase/Diguanyl_cyclase"/>
</dbReference>
<evidence type="ECO:0000259" key="4">
    <source>
        <dbReference type="PROSITE" id="PS50878"/>
    </source>
</evidence>
<gene>
    <name evidence="5" type="ORF">M9458_046621</name>
</gene>
<comment type="caution">
    <text evidence="5">The sequence shown here is derived from an EMBL/GenBank/DDBJ whole genome shotgun (WGS) entry which is preliminary data.</text>
</comment>
<dbReference type="EC" id="3.1.26.4" evidence="2"/>
<dbReference type="FunFam" id="3.30.70.270:FF:000115">
    <property type="entry name" value="Polyprotein of retroviral origin, putative"/>
    <property type="match status" value="1"/>
</dbReference>
<dbReference type="AlphaFoldDB" id="A0ABD0NAF5"/>
<sequence>QHPYRVNPKKRDIMKIEVQYLLEHCFAVPSQSPWSSPCILVPKSDSTYRFCTDYRKINAVTKSDSFPLPRMEDCVDCVGSARYVTKLDLLKGYWQVPLTSRASEISAFVTSDNFLQYSVMAFGMRNAPSTFQRLMNRVLSGVSDCEIYLDDVVVYSSSWEDHLAKLEVVFGQLAEASLTLNLAKCEFAKAIVTYLGKRVGQGQVRPVEAKVCAIVEFTAPTNKRELRRFLGMAGYYRGFCRNFATVVSPLTDLLSTSRKFVWSSECMNAFNAAKDLLCTAPVLSAPNFSSPFKLQVDASATRAGAVLLQEDQAGIEHPVSFFSKKFSKTQQNYSTIEKEASSTITVYTDHNPLVFLMRMSNANQRLMRWSLMQEYKIEIRHKKGVDNLVADA</sequence>
<dbReference type="Gene3D" id="3.30.70.270">
    <property type="match status" value="2"/>
</dbReference>
<comment type="similarity">
    <text evidence="1">Belongs to the beta type-B retroviral polymerase family. HERV class-II K(HML-2) pol subfamily.</text>
</comment>
<dbReference type="Gene3D" id="3.10.10.10">
    <property type="entry name" value="HIV Type 1 Reverse Transcriptase, subunit A, domain 1"/>
    <property type="match status" value="1"/>
</dbReference>
<dbReference type="SUPFAM" id="SSF56672">
    <property type="entry name" value="DNA/RNA polymerases"/>
    <property type="match status" value="1"/>
</dbReference>
<feature type="non-terminal residue" evidence="5">
    <location>
        <position position="1"/>
    </location>
</feature>
<protein>
    <recommendedName>
        <fullName evidence="2">ribonuclease H</fullName>
        <ecNumber evidence="2">3.1.26.4</ecNumber>
    </recommendedName>
</protein>
<evidence type="ECO:0000256" key="2">
    <source>
        <dbReference type="ARBA" id="ARBA00012180"/>
    </source>
</evidence>
<feature type="non-terminal residue" evidence="5">
    <location>
        <position position="392"/>
    </location>
</feature>
<keyword evidence="6" id="KW-1185">Reference proteome</keyword>
<evidence type="ECO:0000313" key="6">
    <source>
        <dbReference type="Proteomes" id="UP001529510"/>
    </source>
</evidence>
<dbReference type="Pfam" id="PF00078">
    <property type="entry name" value="RVT_1"/>
    <property type="match status" value="1"/>
</dbReference>
<dbReference type="Pfam" id="PF17919">
    <property type="entry name" value="RT_RNaseH_2"/>
    <property type="match status" value="1"/>
</dbReference>
<organism evidence="5 6">
    <name type="scientific">Cirrhinus mrigala</name>
    <name type="common">Mrigala</name>
    <dbReference type="NCBI Taxonomy" id="683832"/>
    <lineage>
        <taxon>Eukaryota</taxon>
        <taxon>Metazoa</taxon>
        <taxon>Chordata</taxon>
        <taxon>Craniata</taxon>
        <taxon>Vertebrata</taxon>
        <taxon>Euteleostomi</taxon>
        <taxon>Actinopterygii</taxon>
        <taxon>Neopterygii</taxon>
        <taxon>Teleostei</taxon>
        <taxon>Ostariophysi</taxon>
        <taxon>Cypriniformes</taxon>
        <taxon>Cyprinidae</taxon>
        <taxon>Labeoninae</taxon>
        <taxon>Labeonini</taxon>
        <taxon>Cirrhinus</taxon>
    </lineage>
</organism>
<dbReference type="InterPro" id="IPR043502">
    <property type="entry name" value="DNA/RNA_pol_sf"/>
</dbReference>
<dbReference type="InterPro" id="IPR050951">
    <property type="entry name" value="Retrovirus_Pol_polyprotein"/>
</dbReference>
<dbReference type="PROSITE" id="PS50878">
    <property type="entry name" value="RT_POL"/>
    <property type="match status" value="1"/>
</dbReference>
<name>A0ABD0NAF5_CIRMR</name>
<keyword evidence="3" id="KW-0511">Multifunctional enzyme</keyword>
<dbReference type="InterPro" id="IPR000477">
    <property type="entry name" value="RT_dom"/>
</dbReference>
<dbReference type="GO" id="GO:0004523">
    <property type="term" value="F:RNA-DNA hybrid ribonuclease activity"/>
    <property type="evidence" value="ECO:0007669"/>
    <property type="project" value="UniProtKB-EC"/>
</dbReference>
<dbReference type="Proteomes" id="UP001529510">
    <property type="component" value="Unassembled WGS sequence"/>
</dbReference>
<dbReference type="EMBL" id="JAMKFB020000023">
    <property type="protein sequence ID" value="KAL0158545.1"/>
    <property type="molecule type" value="Genomic_DNA"/>
</dbReference>
<evidence type="ECO:0000256" key="3">
    <source>
        <dbReference type="ARBA" id="ARBA00023268"/>
    </source>
</evidence>
<evidence type="ECO:0000313" key="5">
    <source>
        <dbReference type="EMBL" id="KAL0158545.1"/>
    </source>
</evidence>
<dbReference type="PANTHER" id="PTHR37984:SF5">
    <property type="entry name" value="PROTEIN NYNRIN-LIKE"/>
    <property type="match status" value="1"/>
</dbReference>
<feature type="domain" description="Reverse transcriptase" evidence="4">
    <location>
        <begin position="22"/>
        <end position="199"/>
    </location>
</feature>
<dbReference type="PANTHER" id="PTHR37984">
    <property type="entry name" value="PROTEIN CBG26694"/>
    <property type="match status" value="1"/>
</dbReference>
<dbReference type="CDD" id="cd09274">
    <property type="entry name" value="RNase_HI_RT_Ty3"/>
    <property type="match status" value="1"/>
</dbReference>
<dbReference type="CDD" id="cd01647">
    <property type="entry name" value="RT_LTR"/>
    <property type="match status" value="1"/>
</dbReference>
<proteinExistence type="inferred from homology"/>